<accession>A0A3D9YNR7</accession>
<comment type="caution">
    <text evidence="2">The sequence shown here is derived from an EMBL/GenBank/DDBJ whole genome shotgun (WGS) entry which is preliminary data.</text>
</comment>
<evidence type="ECO:0000313" key="2">
    <source>
        <dbReference type="EMBL" id="REF84230.1"/>
    </source>
</evidence>
<dbReference type="InterPro" id="IPR038740">
    <property type="entry name" value="BioF2-like_GNAT_dom"/>
</dbReference>
<dbReference type="AlphaFoldDB" id="A0A3D9YNR7"/>
<evidence type="ECO:0000313" key="3">
    <source>
        <dbReference type="Proteomes" id="UP000256900"/>
    </source>
</evidence>
<dbReference type="InterPro" id="IPR016181">
    <property type="entry name" value="Acyl_CoA_acyltransferase"/>
</dbReference>
<organism evidence="2 3">
    <name type="scientific">Methylovirgula ligni</name>
    <dbReference type="NCBI Taxonomy" id="569860"/>
    <lineage>
        <taxon>Bacteria</taxon>
        <taxon>Pseudomonadati</taxon>
        <taxon>Pseudomonadota</taxon>
        <taxon>Alphaproteobacteria</taxon>
        <taxon>Hyphomicrobiales</taxon>
        <taxon>Beijerinckiaceae</taxon>
        <taxon>Methylovirgula</taxon>
    </lineage>
</organism>
<dbReference type="OrthoDB" id="8193702at2"/>
<sequence>MLSLQDVVDLSLLGVGNSLTFGAAYLSSVIEYIPSSRLARLSAAEEAPGRAFAKVEVHRASAAIESDWAELEALAPVSVYQTRAFLLPWIETLGVVRKITPFFIAARDRQDRTVALLCLGLQRYRGFRVASFLGGKETNFNFGLFRPGTHFSVADVRALLNDAAAALGPEAPDIFVLKNQPFEWAGILNPLALLPHRASPSFAYATKLAADGDAFLATKLSKDTRKKLRKKESRLAEMDQLALISGEEPRFARKILDAFFAEKIRRCAEKSIATDFAAATMRAFFDRLSRERAASGKPWLELYGLSLGDRIIATYVGATHHGRFSAMVNSFDSDPSIAKSSPGDLLLMKLVAAQCAKGRASFDLGIGEARYKETYCDTAVPLFDIVLPLNAKGRILAVKQALGWRIKTTLKKHPRAFAMLRRIRHFVEHKESNAFVPPAPKVSPVASR</sequence>
<dbReference type="SUPFAM" id="SSF55729">
    <property type="entry name" value="Acyl-CoA N-acyltransferases (Nat)"/>
    <property type="match status" value="1"/>
</dbReference>
<reference evidence="2 3" key="1">
    <citation type="submission" date="2018-08" db="EMBL/GenBank/DDBJ databases">
        <title>Genomic Encyclopedia of Type Strains, Phase IV (KMG-IV): sequencing the most valuable type-strain genomes for metagenomic binning, comparative biology and taxonomic classification.</title>
        <authorList>
            <person name="Goeker M."/>
        </authorList>
    </citation>
    <scope>NUCLEOTIDE SEQUENCE [LARGE SCALE GENOMIC DNA]</scope>
    <source>
        <strain evidence="2 3">BW863</strain>
    </source>
</reference>
<keyword evidence="2" id="KW-0808">Transferase</keyword>
<proteinExistence type="predicted"/>
<dbReference type="Gene3D" id="3.40.630.30">
    <property type="match status" value="1"/>
</dbReference>
<evidence type="ECO:0000259" key="1">
    <source>
        <dbReference type="Pfam" id="PF13480"/>
    </source>
</evidence>
<protein>
    <submittedName>
        <fullName evidence="2">CelD/BcsL family acetyltransferase involved in cellulose biosynthesis</fullName>
    </submittedName>
</protein>
<name>A0A3D9YNR7_9HYPH</name>
<feature type="domain" description="BioF2-like acetyltransferase" evidence="1">
    <location>
        <begin position="223"/>
        <end position="373"/>
    </location>
</feature>
<gene>
    <name evidence="2" type="ORF">DES32_3077</name>
</gene>
<dbReference type="EMBL" id="QUMO01000005">
    <property type="protein sequence ID" value="REF84230.1"/>
    <property type="molecule type" value="Genomic_DNA"/>
</dbReference>
<dbReference type="Proteomes" id="UP000256900">
    <property type="component" value="Unassembled WGS sequence"/>
</dbReference>
<dbReference type="Pfam" id="PF13480">
    <property type="entry name" value="Acetyltransf_6"/>
    <property type="match status" value="1"/>
</dbReference>
<dbReference type="GO" id="GO:0016740">
    <property type="term" value="F:transferase activity"/>
    <property type="evidence" value="ECO:0007669"/>
    <property type="project" value="UniProtKB-KW"/>
</dbReference>
<keyword evidence="3" id="KW-1185">Reference proteome</keyword>